<evidence type="ECO:0000256" key="1">
    <source>
        <dbReference type="ARBA" id="ARBA00009545"/>
    </source>
</evidence>
<proteinExistence type="inferred from homology"/>
<dbReference type="InterPro" id="IPR048362">
    <property type="entry name" value="PARG_helical"/>
</dbReference>
<evidence type="ECO:0000256" key="3">
    <source>
        <dbReference type="ARBA" id="ARBA00022801"/>
    </source>
</evidence>
<dbReference type="EC" id="3.2.1.143" evidence="2"/>
<feature type="domain" description="PARG helical" evidence="5">
    <location>
        <begin position="83"/>
        <end position="214"/>
    </location>
</feature>
<evidence type="ECO:0000256" key="2">
    <source>
        <dbReference type="ARBA" id="ARBA00012255"/>
    </source>
</evidence>
<comment type="caution">
    <text evidence="6">The sequence shown here is derived from an EMBL/GenBank/DDBJ whole genome shotgun (WGS) entry which is preliminary data.</text>
</comment>
<evidence type="ECO:0000313" key="6">
    <source>
        <dbReference type="EMBL" id="KAK6138602.1"/>
    </source>
</evidence>
<name>A0ABR0VTL0_REHGL</name>
<dbReference type="InterPro" id="IPR046372">
    <property type="entry name" value="PARG_cat_C"/>
</dbReference>
<feature type="domain" description="PARG catalytic Macro" evidence="4">
    <location>
        <begin position="232"/>
        <end position="445"/>
    </location>
</feature>
<dbReference type="Pfam" id="PF20811">
    <property type="entry name" value="PARG_cat_N"/>
    <property type="match status" value="1"/>
</dbReference>
<comment type="similarity">
    <text evidence="1">Belongs to the poly(ADP-ribose) glycohydrolase family.</text>
</comment>
<dbReference type="PANTHER" id="PTHR12837">
    <property type="entry name" value="POLY ADP-RIBOSE GLYCOHYDROLASE"/>
    <property type="match status" value="1"/>
</dbReference>
<evidence type="ECO:0000259" key="5">
    <source>
        <dbReference type="Pfam" id="PF20811"/>
    </source>
</evidence>
<keyword evidence="7" id="KW-1185">Reference proteome</keyword>
<dbReference type="EMBL" id="JABTTQ020000696">
    <property type="protein sequence ID" value="KAK6138602.1"/>
    <property type="molecule type" value="Genomic_DNA"/>
</dbReference>
<dbReference type="PANTHER" id="PTHR12837:SF0">
    <property type="entry name" value="POLY(ADP-RIBOSE) GLYCOHYDROLASE"/>
    <property type="match status" value="1"/>
</dbReference>
<dbReference type="InterPro" id="IPR007724">
    <property type="entry name" value="Poly_GlycHdrlase"/>
</dbReference>
<protein>
    <recommendedName>
        <fullName evidence="2">poly(ADP-ribose) glycohydrolase</fullName>
        <ecNumber evidence="2">3.2.1.143</ecNumber>
    </recommendedName>
</protein>
<reference evidence="6 7" key="1">
    <citation type="journal article" date="2021" name="Comput. Struct. Biotechnol. J.">
        <title>De novo genome assembly of the potent medicinal plant Rehmannia glutinosa using nanopore technology.</title>
        <authorList>
            <person name="Ma L."/>
            <person name="Dong C."/>
            <person name="Song C."/>
            <person name="Wang X."/>
            <person name="Zheng X."/>
            <person name="Niu Y."/>
            <person name="Chen S."/>
            <person name="Feng W."/>
        </authorList>
    </citation>
    <scope>NUCLEOTIDE SEQUENCE [LARGE SCALE GENOMIC DNA]</scope>
    <source>
        <strain evidence="6">DH-2019</strain>
    </source>
</reference>
<keyword evidence="3" id="KW-0378">Hydrolase</keyword>
<accession>A0ABR0VTL0</accession>
<gene>
    <name evidence="6" type="ORF">DH2020_027655</name>
</gene>
<sequence length="506" mass="57058">MESRDDFRSILPFLPLILRSSAVSWPPAVVEVLESISKGPSHSNVNSGQLFALAVTDLRNSLGLFSLHSSASLGFSLFFDDLMNKDEAEKWFGEVVPRLADLLLRLPALLEAHYQNASVFNGMETGLRLLESQQSGIVFLSQELIAALLVCALFCLFPTTNRGAKHLPPINFDDLFACLYEYYDVSLENKIKCIVHYFEKTCSDMPKGNVSLERKVLHLKNSPLNIVYPEADFWSNSAVSLCQLEVRTAGLIEDQLIEALEVDFANKYIGGGALSRGCVQEEIRFMINPELIVSMLLFSSMADNEAIEIVGAERFSNYTGYAKSFRFSGDYMDKKSVDTMGRRKTRIIAIDALCCPGKRQYGPEYLLRETNKAFCGFLDQNKHQQYQMPFEENNDEGEIGVATGNWGCGAFGGDPEVKVVIQWLAASQALRPFMLYYTFSLEPLQKLELVVQWILSQKWTAGDLWNILVEYSTQRLRRETTVGLFKWLIPSLYDEDPMVVDAPHTK</sequence>
<dbReference type="Proteomes" id="UP001318860">
    <property type="component" value="Unassembled WGS sequence"/>
</dbReference>
<evidence type="ECO:0000259" key="4">
    <source>
        <dbReference type="Pfam" id="PF05028"/>
    </source>
</evidence>
<organism evidence="6 7">
    <name type="scientific">Rehmannia glutinosa</name>
    <name type="common">Chinese foxglove</name>
    <dbReference type="NCBI Taxonomy" id="99300"/>
    <lineage>
        <taxon>Eukaryota</taxon>
        <taxon>Viridiplantae</taxon>
        <taxon>Streptophyta</taxon>
        <taxon>Embryophyta</taxon>
        <taxon>Tracheophyta</taxon>
        <taxon>Spermatophyta</taxon>
        <taxon>Magnoliopsida</taxon>
        <taxon>eudicotyledons</taxon>
        <taxon>Gunneridae</taxon>
        <taxon>Pentapetalae</taxon>
        <taxon>asterids</taxon>
        <taxon>lamiids</taxon>
        <taxon>Lamiales</taxon>
        <taxon>Orobanchaceae</taxon>
        <taxon>Rehmannieae</taxon>
        <taxon>Rehmannia</taxon>
    </lineage>
</organism>
<dbReference type="Pfam" id="PF05028">
    <property type="entry name" value="PARG_cat_C"/>
    <property type="match status" value="1"/>
</dbReference>
<evidence type="ECO:0000313" key="7">
    <source>
        <dbReference type="Proteomes" id="UP001318860"/>
    </source>
</evidence>